<dbReference type="InterPro" id="IPR008257">
    <property type="entry name" value="Pept_M19"/>
</dbReference>
<dbReference type="GO" id="GO:0070573">
    <property type="term" value="F:metallodipeptidase activity"/>
    <property type="evidence" value="ECO:0007669"/>
    <property type="project" value="InterPro"/>
</dbReference>
<sequence>FNSIVVDTHADTISRMVDPPNNTHGIHDDPDRAREHYPIEDQGIDISKRLEDGHLDLPRIFEGGLGVQWWSCFVYSGYIAKKETVDRSLVLIDALKRFEKMHPEQIGLALTAEDCRNMVKQGKHAVVPCIEGGHAINDNLAILRQYWDLGVRYITLTHFNTNNWADSSTDAAKNNGLSLFGVEVVKEMNKLGMVVDVSHVSDKTFWDTIEVVNKPLMASHSSSWEICKHPRNMKDDMLKAVATNGGVVCVNFCPPFVSERLRVESENLRNQMWEEMEDLERMGRRSPSGHFDKSNEYIKQESIKIQKKYRVIISDLEQATLSDTVDHIDHMVKVAGIDHVGLGSDFDGIANGPVGLEDCTKFPSITEELMLRGYADGDIQKILGLNTMRVMEA</sequence>
<reference evidence="2" key="1">
    <citation type="submission" date="2018-05" db="EMBL/GenBank/DDBJ databases">
        <authorList>
            <person name="Lanie J.A."/>
            <person name="Ng W.-L."/>
            <person name="Kazmierczak K.M."/>
            <person name="Andrzejewski T.M."/>
            <person name="Davidsen T.M."/>
            <person name="Wayne K.J."/>
            <person name="Tettelin H."/>
            <person name="Glass J.I."/>
            <person name="Rusch D."/>
            <person name="Podicherti R."/>
            <person name="Tsui H.-C.T."/>
            <person name="Winkler M.E."/>
        </authorList>
    </citation>
    <scope>NUCLEOTIDE SEQUENCE</scope>
</reference>
<dbReference type="SUPFAM" id="SSF51556">
    <property type="entry name" value="Metallo-dependent hydrolases"/>
    <property type="match status" value="1"/>
</dbReference>
<feature type="compositionally biased region" description="Basic and acidic residues" evidence="1">
    <location>
        <begin position="25"/>
        <end position="34"/>
    </location>
</feature>
<dbReference type="PROSITE" id="PS51365">
    <property type="entry name" value="RENAL_DIPEPTIDASE_2"/>
    <property type="match status" value="1"/>
</dbReference>
<dbReference type="AlphaFoldDB" id="A0A382LVB5"/>
<dbReference type="InterPro" id="IPR032466">
    <property type="entry name" value="Metal_Hydrolase"/>
</dbReference>
<dbReference type="Pfam" id="PF01244">
    <property type="entry name" value="Peptidase_M19"/>
    <property type="match status" value="1"/>
</dbReference>
<dbReference type="CDD" id="cd01301">
    <property type="entry name" value="rDP_like"/>
    <property type="match status" value="1"/>
</dbReference>
<evidence type="ECO:0000256" key="1">
    <source>
        <dbReference type="SAM" id="MobiDB-lite"/>
    </source>
</evidence>
<evidence type="ECO:0000313" key="2">
    <source>
        <dbReference type="EMBL" id="SVC40570.1"/>
    </source>
</evidence>
<dbReference type="EMBL" id="UINC01089456">
    <property type="protein sequence ID" value="SVC40570.1"/>
    <property type="molecule type" value="Genomic_DNA"/>
</dbReference>
<name>A0A382LVB5_9ZZZZ</name>
<organism evidence="2">
    <name type="scientific">marine metagenome</name>
    <dbReference type="NCBI Taxonomy" id="408172"/>
    <lineage>
        <taxon>unclassified sequences</taxon>
        <taxon>metagenomes</taxon>
        <taxon>ecological metagenomes</taxon>
    </lineage>
</organism>
<gene>
    <name evidence="2" type="ORF">METZ01_LOCUS293424</name>
</gene>
<feature type="non-terminal residue" evidence="2">
    <location>
        <position position="1"/>
    </location>
</feature>
<protein>
    <recommendedName>
        <fullName evidence="3">Membrane dipeptidase</fullName>
    </recommendedName>
</protein>
<dbReference type="PANTHER" id="PTHR10443:SF12">
    <property type="entry name" value="DIPEPTIDASE"/>
    <property type="match status" value="1"/>
</dbReference>
<evidence type="ECO:0008006" key="3">
    <source>
        <dbReference type="Google" id="ProtNLM"/>
    </source>
</evidence>
<feature type="non-terminal residue" evidence="2">
    <location>
        <position position="393"/>
    </location>
</feature>
<accession>A0A382LVB5</accession>
<dbReference type="Gene3D" id="3.20.20.140">
    <property type="entry name" value="Metal-dependent hydrolases"/>
    <property type="match status" value="1"/>
</dbReference>
<proteinExistence type="predicted"/>
<feature type="region of interest" description="Disordered" evidence="1">
    <location>
        <begin position="14"/>
        <end position="34"/>
    </location>
</feature>
<dbReference type="GO" id="GO:0006508">
    <property type="term" value="P:proteolysis"/>
    <property type="evidence" value="ECO:0007669"/>
    <property type="project" value="InterPro"/>
</dbReference>
<dbReference type="PANTHER" id="PTHR10443">
    <property type="entry name" value="MICROSOMAL DIPEPTIDASE"/>
    <property type="match status" value="1"/>
</dbReference>